<dbReference type="GO" id="GO:0005829">
    <property type="term" value="C:cytosol"/>
    <property type="evidence" value="ECO:0007669"/>
    <property type="project" value="TreeGrafter"/>
</dbReference>
<reference evidence="10" key="2">
    <citation type="submission" date="2025-08" db="UniProtKB">
        <authorList>
            <consortium name="EnsemblFungi"/>
        </authorList>
    </citation>
    <scope>IDENTIFICATION</scope>
    <source>
        <strain evidence="10">4287 / CBS 123668 / FGSC 9935 / NRRL 34936</strain>
    </source>
</reference>
<feature type="domain" description="Amidohydrolase-related" evidence="9">
    <location>
        <begin position="23"/>
        <end position="309"/>
    </location>
</feature>
<protein>
    <recommendedName>
        <fullName evidence="7">6-methylsalicylate decarboxylase</fullName>
        <ecNumber evidence="7">4.1.1.52</ecNumber>
    </recommendedName>
</protein>
<evidence type="ECO:0000256" key="4">
    <source>
        <dbReference type="ARBA" id="ARBA00022833"/>
    </source>
</evidence>
<evidence type="ECO:0000259" key="9">
    <source>
        <dbReference type="Pfam" id="PF04909"/>
    </source>
</evidence>
<evidence type="ECO:0000256" key="7">
    <source>
        <dbReference type="ARBA" id="ARBA00038889"/>
    </source>
</evidence>
<dbReference type="SUPFAM" id="SSF51556">
    <property type="entry name" value="Metallo-dependent hydrolases"/>
    <property type="match status" value="1"/>
</dbReference>
<evidence type="ECO:0000256" key="8">
    <source>
        <dbReference type="RuleBase" id="RU366045"/>
    </source>
</evidence>
<dbReference type="InterPro" id="IPR032465">
    <property type="entry name" value="ACMSD"/>
</dbReference>
<evidence type="ECO:0000256" key="6">
    <source>
        <dbReference type="ARBA" id="ARBA00036832"/>
    </source>
</evidence>
<keyword evidence="3 8" id="KW-0210">Decarboxylase</keyword>
<dbReference type="Proteomes" id="UP000002489">
    <property type="component" value="Unassembled WGS sequence"/>
</dbReference>
<organism evidence="10 11">
    <name type="scientific">Fusarium oxysporum (strain Fo5176)</name>
    <name type="common">Fusarium vascular wilt</name>
    <dbReference type="NCBI Taxonomy" id="660025"/>
    <lineage>
        <taxon>Eukaryota</taxon>
        <taxon>Fungi</taxon>
        <taxon>Dikarya</taxon>
        <taxon>Ascomycota</taxon>
        <taxon>Pezizomycotina</taxon>
        <taxon>Sordariomycetes</taxon>
        <taxon>Hypocreomycetidae</taxon>
        <taxon>Hypocreales</taxon>
        <taxon>Nectriaceae</taxon>
        <taxon>Fusarium</taxon>
        <taxon>Fusarium oxysporum species complex</taxon>
    </lineage>
</organism>
<keyword evidence="5 8" id="KW-0456">Lyase</keyword>
<comment type="similarity">
    <text evidence="1">Belongs to the metallo-dependent hydrolases superfamily. ACMSD family.</text>
</comment>
<gene>
    <name evidence="10" type="primary">28953315</name>
</gene>
<dbReference type="Gene3D" id="3.20.20.140">
    <property type="entry name" value="Metal-dependent hydrolases"/>
    <property type="match status" value="1"/>
</dbReference>
<proteinExistence type="inferred from homology"/>
<evidence type="ECO:0000256" key="1">
    <source>
        <dbReference type="ARBA" id="ARBA00005871"/>
    </source>
</evidence>
<dbReference type="InterPro" id="IPR032466">
    <property type="entry name" value="Metal_Hydrolase"/>
</dbReference>
<evidence type="ECO:0000256" key="2">
    <source>
        <dbReference type="ARBA" id="ARBA00022723"/>
    </source>
</evidence>
<accession>A0A0D2Y6N5</accession>
<dbReference type="VEuPathDB" id="FungiDB:FOXG_11945"/>
<dbReference type="AlphaFoldDB" id="A0A0D2Y6N5"/>
<dbReference type="STRING" id="426428.A0A0D2Y6N5"/>
<dbReference type="GO" id="GO:0047596">
    <property type="term" value="F:6-methylsalicylate decarboxylase activity"/>
    <property type="evidence" value="ECO:0007669"/>
    <property type="project" value="UniProtKB-EC"/>
</dbReference>
<sequence>MNQLRSVLNGLLILVSFVFSERIDTHIHALPPAYLNALAATGGDPSGYPTPEWSLDAAIKSMNAIGTSLGILSVSSPGVSIAGIGEAARKLARKLNNDLGTYASTGKHRGKIGFFGALPDFQDVNGTLLELDYLYREQKLCNGVIVFTSYGGKLLGDSEFAPIWARLQKYKALVFLHPSVLDVEPRLIGPGIPQPIVDYPLATTRAATDLVMTGTIRACPDIDIVLSHAGGTIPFVGGRAIGALGIPTIAKQVKVNLVQAKEDFARFYYDIALSTSAAQLDGLLDFTSPDKILFGSDFPYVPQYGIDAILLGYHNYVKTNSRGDKVAPEVLQRNSLKLLNKHAQGQKYT</sequence>
<evidence type="ECO:0000256" key="5">
    <source>
        <dbReference type="ARBA" id="ARBA00023239"/>
    </source>
</evidence>
<name>A0A0D2Y6N5_FUSOF</name>
<dbReference type="PANTHER" id="PTHR21240:SF29">
    <property type="entry name" value="AMIDOHYDROLASE-RELATED DOMAIN-CONTAINING PROTEIN"/>
    <property type="match status" value="1"/>
</dbReference>
<dbReference type="GO" id="GO:0016787">
    <property type="term" value="F:hydrolase activity"/>
    <property type="evidence" value="ECO:0007669"/>
    <property type="project" value="InterPro"/>
</dbReference>
<comment type="catalytic activity">
    <reaction evidence="6">
        <text>6-methylsalicylate + H(+) = 3-methylphenol + CO2</text>
        <dbReference type="Rhea" id="RHEA:23112"/>
        <dbReference type="ChEBI" id="CHEBI:15378"/>
        <dbReference type="ChEBI" id="CHEBI:16526"/>
        <dbReference type="ChEBI" id="CHEBI:17231"/>
        <dbReference type="ChEBI" id="CHEBI:36658"/>
        <dbReference type="EC" id="4.1.1.52"/>
    </reaction>
    <physiologicalReaction direction="left-to-right" evidence="6">
        <dbReference type="Rhea" id="RHEA:23113"/>
    </physiologicalReaction>
</comment>
<evidence type="ECO:0000313" key="10">
    <source>
        <dbReference type="EnsemblFungi" id="FOXG_11945P0"/>
    </source>
</evidence>
<evidence type="ECO:0000313" key="11">
    <source>
        <dbReference type="Proteomes" id="UP000002489"/>
    </source>
</evidence>
<evidence type="ECO:0000256" key="3">
    <source>
        <dbReference type="ARBA" id="ARBA00022793"/>
    </source>
</evidence>
<keyword evidence="2" id="KW-0479">Metal-binding</keyword>
<dbReference type="Pfam" id="PF04909">
    <property type="entry name" value="Amidohydro_2"/>
    <property type="match status" value="1"/>
</dbReference>
<dbReference type="EC" id="4.1.1.52" evidence="7"/>
<dbReference type="InterPro" id="IPR006680">
    <property type="entry name" value="Amidohydro-rel"/>
</dbReference>
<dbReference type="GO" id="GO:0046872">
    <property type="term" value="F:metal ion binding"/>
    <property type="evidence" value="ECO:0007669"/>
    <property type="project" value="UniProtKB-KW"/>
</dbReference>
<dbReference type="GO" id="GO:0019748">
    <property type="term" value="P:secondary metabolic process"/>
    <property type="evidence" value="ECO:0007669"/>
    <property type="project" value="TreeGrafter"/>
</dbReference>
<dbReference type="PANTHER" id="PTHR21240">
    <property type="entry name" value="2-AMINO-3-CARBOXYLMUCONATE-6-SEMIALDEHYDE DECARBOXYLASE"/>
    <property type="match status" value="1"/>
</dbReference>
<keyword evidence="4" id="KW-0862">Zinc</keyword>
<reference evidence="11" key="1">
    <citation type="journal article" date="2012" name="Mol. Plant Microbe Interact.">
        <title>A highly conserved effector in Fusarium oxysporum is required for full virulence on Arabidopsis.</title>
        <authorList>
            <person name="Thatcher L.F."/>
            <person name="Gardiner D.M."/>
            <person name="Kazan K."/>
            <person name="Manners J."/>
        </authorList>
    </citation>
    <scope>NUCLEOTIDE SEQUENCE [LARGE SCALE GENOMIC DNA]</scope>
    <source>
        <strain evidence="11">Fo5176</strain>
    </source>
</reference>
<dbReference type="EnsemblFungi" id="FOXG_11945T0">
    <property type="protein sequence ID" value="FOXG_11945P0"/>
    <property type="gene ID" value="FOXG_11945"/>
</dbReference>